<reference evidence="2 3" key="1">
    <citation type="submission" date="2018-05" db="EMBL/GenBank/DDBJ databases">
        <title>Leucothrix arctica sp. nov., isolated from Arctic seawater.</title>
        <authorList>
            <person name="Choi A."/>
            <person name="Baek K."/>
        </authorList>
    </citation>
    <scope>NUCLEOTIDE SEQUENCE [LARGE SCALE GENOMIC DNA]</scope>
    <source>
        <strain evidence="2 3">JCM 18388</strain>
    </source>
</reference>
<dbReference type="Proteomes" id="UP000245539">
    <property type="component" value="Unassembled WGS sequence"/>
</dbReference>
<name>A0A317CN48_9GAMM</name>
<dbReference type="AlphaFoldDB" id="A0A317CN48"/>
<dbReference type="NCBIfam" id="TIGR01451">
    <property type="entry name" value="B_ant_repeat"/>
    <property type="match status" value="1"/>
</dbReference>
<evidence type="ECO:0000313" key="2">
    <source>
        <dbReference type="EMBL" id="PWQ99956.1"/>
    </source>
</evidence>
<accession>A0A317CN48</accession>
<feature type="chain" id="PRO_5016463520" description="DUF11 domain-containing protein" evidence="1">
    <location>
        <begin position="28"/>
        <end position="902"/>
    </location>
</feature>
<organism evidence="2 3">
    <name type="scientific">Leucothrix pacifica</name>
    <dbReference type="NCBI Taxonomy" id="1247513"/>
    <lineage>
        <taxon>Bacteria</taxon>
        <taxon>Pseudomonadati</taxon>
        <taxon>Pseudomonadota</taxon>
        <taxon>Gammaproteobacteria</taxon>
        <taxon>Thiotrichales</taxon>
        <taxon>Thiotrichaceae</taxon>
        <taxon>Leucothrix</taxon>
    </lineage>
</organism>
<keyword evidence="3" id="KW-1185">Reference proteome</keyword>
<dbReference type="InterPro" id="IPR051172">
    <property type="entry name" value="Chlamydia_OmcB"/>
</dbReference>
<dbReference type="EMBL" id="QGKM01000006">
    <property type="protein sequence ID" value="PWQ99956.1"/>
    <property type="molecule type" value="Genomic_DNA"/>
</dbReference>
<sequence length="902" mass="93186">MNQNKKSHQFINYLMVFLLLVSGAVNAKAPVAGTIIKNQATATYKDSAGIEQTATSNLVETVIQQVGAFILESDQSRYGIAGQLVSFPHVLTNTGNGDDTFTLNASNLTGDNYDLTNITIYPDVNQDGVADSLTPITDTGVLASEEAFYFVVVATVPDSATDAQTADLLVEGVSDFSGASQTNADEVIVSDKAVIQVTKSISSNSGEAGSGPYTVTLTYSNQSTSDASNVILIDALPEGMNYVANSGEWSLTGSGVALTDNNKTDAQGIGADTVIYCAYHADCTGLAEASMDADNLSTNQVTAIIATVVSGDSGTISFDVTLDSTLEASTLLNTAEFQYFNSAVVITDQKTNQVPLEVIAEPGVVANGSTTNDAEGIDEPVSQTTATLGSTVAFDNVIWNRGNSVDTFDISVDTAGSTFPTGTTFTLYHSDGYTPLLDTDNSSVVDTGPLDPGESYTVVLKAKLPMTGSAVGDNGGAGFDVTKTAISANDPSVSNPVTDHLDEITGSEVDLTNVAAIGGAGVLGVGPGPETNAQSQLILAPGESGVFKLYVNNTSTVADSFDLTFSKDNPFVAGTAPAGWRVAFHIDAGATNCSTLGPVVNNTALIAPGDSKLICAKITLPKNADFSGNAVSIYFRVQSPLTQASDIKHDAVYMTAAQNLILEPDNRAQVEPGSSVVYTHDIHNSGNTVFTGINMTSTDTLAGDGWTSVLYEDTDGNGVLSAGDLPVGSFDLGIGERKTIFAKVFAPANAPLGAHNLTDITAIGTTDAGTPVNITVKAQDMTFVAMSNMNITKQQAPDVNCDGDVDGGSVFSFDAFQAQPGTCVLYNLTATNTSSSIAKNVRIDDAIPEFTSHFTDGGALPTITQGSIVQSPAEGDTGLVEGSAGDVNPGGSVSLVFGVMVE</sequence>
<gene>
    <name evidence="2" type="ORF">DKW60_03890</name>
</gene>
<dbReference type="InterPro" id="IPR047589">
    <property type="entry name" value="DUF11_rpt"/>
</dbReference>
<keyword evidence="1" id="KW-0732">Signal</keyword>
<protein>
    <recommendedName>
        <fullName evidence="4">DUF11 domain-containing protein</fullName>
    </recommendedName>
</protein>
<feature type="signal peptide" evidence="1">
    <location>
        <begin position="1"/>
        <end position="27"/>
    </location>
</feature>
<dbReference type="PANTHER" id="PTHR34819">
    <property type="entry name" value="LARGE CYSTEINE-RICH PERIPLASMIC PROTEIN OMCB"/>
    <property type="match status" value="1"/>
</dbReference>
<evidence type="ECO:0000313" key="3">
    <source>
        <dbReference type="Proteomes" id="UP000245539"/>
    </source>
</evidence>
<dbReference type="PANTHER" id="PTHR34819:SF3">
    <property type="entry name" value="CELL SURFACE PROTEIN"/>
    <property type="match status" value="1"/>
</dbReference>
<evidence type="ECO:0008006" key="4">
    <source>
        <dbReference type="Google" id="ProtNLM"/>
    </source>
</evidence>
<comment type="caution">
    <text evidence="2">The sequence shown here is derived from an EMBL/GenBank/DDBJ whole genome shotgun (WGS) entry which is preliminary data.</text>
</comment>
<evidence type="ECO:0000256" key="1">
    <source>
        <dbReference type="SAM" id="SignalP"/>
    </source>
</evidence>
<dbReference type="RefSeq" id="WP_109836359.1">
    <property type="nucleotide sequence ID" value="NZ_QGKM01000006.1"/>
</dbReference>
<proteinExistence type="predicted"/>
<dbReference type="OrthoDB" id="28777at2"/>